<accession>A0A2T5HAP0</accession>
<feature type="non-terminal residue" evidence="2">
    <location>
        <position position="113"/>
    </location>
</feature>
<dbReference type="EMBL" id="QAOI01000037">
    <property type="protein sequence ID" value="PTQ68634.1"/>
    <property type="molecule type" value="Genomic_DNA"/>
</dbReference>
<dbReference type="RefSeq" id="WP_219909327.1">
    <property type="nucleotide sequence ID" value="NZ_QAOI01000037.1"/>
</dbReference>
<gene>
    <name evidence="2" type="ORF">C8R26_13721</name>
</gene>
<dbReference type="AlphaFoldDB" id="A0A2T5HAP0"/>
<organism evidence="2 3">
    <name type="scientific">Nitrosomonas oligotropha</name>
    <dbReference type="NCBI Taxonomy" id="42354"/>
    <lineage>
        <taxon>Bacteria</taxon>
        <taxon>Pseudomonadati</taxon>
        <taxon>Pseudomonadota</taxon>
        <taxon>Betaproteobacteria</taxon>
        <taxon>Nitrosomonadales</taxon>
        <taxon>Nitrosomonadaceae</taxon>
        <taxon>Nitrosomonas</taxon>
    </lineage>
</organism>
<comment type="caution">
    <text evidence="2">The sequence shown here is derived from an EMBL/GenBank/DDBJ whole genome shotgun (WGS) entry which is preliminary data.</text>
</comment>
<dbReference type="Proteomes" id="UP000244128">
    <property type="component" value="Unassembled WGS sequence"/>
</dbReference>
<feature type="coiled-coil region" evidence="1">
    <location>
        <begin position="62"/>
        <end position="113"/>
    </location>
</feature>
<keyword evidence="1" id="KW-0175">Coiled coil</keyword>
<name>A0A2T5HAP0_9PROT</name>
<evidence type="ECO:0000313" key="3">
    <source>
        <dbReference type="Proteomes" id="UP000244128"/>
    </source>
</evidence>
<sequence length="113" mass="12489">MSNKAMIADRSAHAELLTRRAKFDQKKRDCESLVASITSKLPGLEQAHSILEKSYLADEANLAQVTASRNEIEAKRAELSEAERLASLAAEAIREIDQQIQQAEQAIAAARRE</sequence>
<evidence type="ECO:0000313" key="2">
    <source>
        <dbReference type="EMBL" id="PTQ68634.1"/>
    </source>
</evidence>
<proteinExistence type="predicted"/>
<reference evidence="2 3" key="1">
    <citation type="submission" date="2018-04" db="EMBL/GenBank/DDBJ databases">
        <title>Active sludge and wastewater microbial communities from Klosterneuburg, Austria.</title>
        <authorList>
            <person name="Wagner M."/>
        </authorList>
    </citation>
    <scope>NUCLEOTIDE SEQUENCE [LARGE SCALE GENOMIC DNA]</scope>
    <source>
        <strain evidence="2 3">Nm49</strain>
    </source>
</reference>
<evidence type="ECO:0000256" key="1">
    <source>
        <dbReference type="SAM" id="Coils"/>
    </source>
</evidence>
<protein>
    <submittedName>
        <fullName evidence="2">Uncharacterized protein</fullName>
    </submittedName>
</protein>